<dbReference type="RefSeq" id="WP_235292560.1">
    <property type="nucleotide sequence ID" value="NZ_BSOH01000001.1"/>
</dbReference>
<dbReference type="EMBL" id="BSOH01000001">
    <property type="protein sequence ID" value="GLR15662.1"/>
    <property type="molecule type" value="Genomic_DNA"/>
</dbReference>
<sequence>MTEDLKLSRAQISRAALQRLSLAMRHLFTRGSYKPLGVSGESMISSMLALNPEIYGSMGDEEKVELNGLLYIFQRLPQGIEQCRYIKLISREGLEETNFEPLIPSKRRRNCYRIDEEQMYIEMTRGRSDIYDVLTHLTFMYIEAEKIRRNSLDPKNRKRRSWKMLRELVQDLRAGKEINQEVGYTYLSAILGRSFKETADAADKFSKAKDVNSLLEIIYELGRLSMKEFFDKVDREISFSSPLRAKLGHHIFGEEWATQIKDTLWTHSLFKKDLHVISANLHSVMNSLYAKQALKSKQKNKSLEELAGMLSESKVLRQKVRDFALSNGMYEIHNPSGTNISVQVIDCSKIKPEHLTPELGIGIEKNKLQDTVLIVMDYAFGEQAYETMDELLKPYEFEGKKHKLDICSINIMGKAGILQGGKSDLMIPSSHIFEGSADNYPFDNEFSAKDFEGYGLGVYEGSMITVLGTSLQNRDILRYFLKSSWKAVGLEMEGAHYQKAIQAAALIRNNIKRSVKLRYAYYASDNPLETGGTLASGSLGLDGVKPTYLITSKMLEQILQ</sequence>
<dbReference type="AlphaFoldDB" id="A0AA37SKT0"/>
<reference evidence="1" key="1">
    <citation type="journal article" date="2014" name="Int. J. Syst. Evol. Microbiol.">
        <title>Complete genome sequence of Corynebacterium casei LMG S-19264T (=DSM 44701T), isolated from a smear-ripened cheese.</title>
        <authorList>
            <consortium name="US DOE Joint Genome Institute (JGI-PGF)"/>
            <person name="Walter F."/>
            <person name="Albersmeier A."/>
            <person name="Kalinowski J."/>
            <person name="Ruckert C."/>
        </authorList>
    </citation>
    <scope>NUCLEOTIDE SEQUENCE</scope>
    <source>
        <strain evidence="1">NBRC 108769</strain>
    </source>
</reference>
<organism evidence="1 2">
    <name type="scientific">Portibacter lacus</name>
    <dbReference type="NCBI Taxonomy" id="1099794"/>
    <lineage>
        <taxon>Bacteria</taxon>
        <taxon>Pseudomonadati</taxon>
        <taxon>Bacteroidota</taxon>
        <taxon>Saprospiria</taxon>
        <taxon>Saprospirales</taxon>
        <taxon>Haliscomenobacteraceae</taxon>
        <taxon>Portibacter</taxon>
    </lineage>
</organism>
<dbReference type="InterPro" id="IPR054204">
    <property type="entry name" value="DUF6909"/>
</dbReference>
<comment type="caution">
    <text evidence="1">The sequence shown here is derived from an EMBL/GenBank/DDBJ whole genome shotgun (WGS) entry which is preliminary data.</text>
</comment>
<protein>
    <submittedName>
        <fullName evidence="1">Uncharacterized protein</fullName>
    </submittedName>
</protein>
<evidence type="ECO:0000313" key="2">
    <source>
        <dbReference type="Proteomes" id="UP001156666"/>
    </source>
</evidence>
<proteinExistence type="predicted"/>
<accession>A0AA37SKT0</accession>
<gene>
    <name evidence="1" type="ORF">GCM10007940_02770</name>
</gene>
<keyword evidence="2" id="KW-1185">Reference proteome</keyword>
<dbReference type="Pfam" id="PF21850">
    <property type="entry name" value="DUF6909"/>
    <property type="match status" value="2"/>
</dbReference>
<name>A0AA37SKT0_9BACT</name>
<dbReference type="Proteomes" id="UP001156666">
    <property type="component" value="Unassembled WGS sequence"/>
</dbReference>
<evidence type="ECO:0000313" key="1">
    <source>
        <dbReference type="EMBL" id="GLR15662.1"/>
    </source>
</evidence>
<reference evidence="1" key="2">
    <citation type="submission" date="2023-01" db="EMBL/GenBank/DDBJ databases">
        <title>Draft genome sequence of Portibacter lacus strain NBRC 108769.</title>
        <authorList>
            <person name="Sun Q."/>
            <person name="Mori K."/>
        </authorList>
    </citation>
    <scope>NUCLEOTIDE SEQUENCE</scope>
    <source>
        <strain evidence="1">NBRC 108769</strain>
    </source>
</reference>